<organism evidence="3 4">
    <name type="scientific">Pseudohongiella acticola</name>
    <dbReference type="NCBI Taxonomy" id="1524254"/>
    <lineage>
        <taxon>Bacteria</taxon>
        <taxon>Pseudomonadati</taxon>
        <taxon>Pseudomonadota</taxon>
        <taxon>Gammaproteobacteria</taxon>
        <taxon>Pseudomonadales</taxon>
        <taxon>Pseudohongiellaceae</taxon>
        <taxon>Pseudohongiella</taxon>
    </lineage>
</organism>
<evidence type="ECO:0000256" key="1">
    <source>
        <dbReference type="ARBA" id="ARBA00022603"/>
    </source>
</evidence>
<evidence type="ECO:0000256" key="2">
    <source>
        <dbReference type="ARBA" id="ARBA00022679"/>
    </source>
</evidence>
<name>A0A1E8CJW6_9GAMM</name>
<dbReference type="PROSITE" id="PS00092">
    <property type="entry name" value="N6_MTASE"/>
    <property type="match status" value="1"/>
</dbReference>
<dbReference type="OrthoDB" id="9774673at2"/>
<gene>
    <name evidence="3" type="ORF">PHACT_06090</name>
</gene>
<sequence length="351" mass="40495">MTRTARNRDFKKARQAKKDEFYTSLSDIELELKHYTSHFKDKVVYCNCDDPRSSNFFRYFSTNFKKLGLKKLVTTCYRSQDANLFGQKGSDQAVYLEYTGGKNGNSIPSAEEIGIKLLTGDGDFRSGESVELLKQADIVVTNPPFSLFREYVAQLVEYDKKFVIIGNMNAVTYTEIFPLFQENLIWYGPSVRSGDREFRVPDDYPITAAGSRVDEHGNKYIRVKGVRWFTNLDYPGRHENLDLQRRYCPDEYPKYANFDGIEVSKTMDIPYDYDGPMGVPITFLDKYSPDQFDILGSSKTLSRPMSQVAKKGAYQQGGPRFYLPKGDGTYRRMYERVVVRNKSRDCQSSRE</sequence>
<proteinExistence type="predicted"/>
<dbReference type="RefSeq" id="WP_070116369.1">
    <property type="nucleotide sequence ID" value="NZ_MASR01000001.1"/>
</dbReference>
<dbReference type="Proteomes" id="UP000175669">
    <property type="component" value="Unassembled WGS sequence"/>
</dbReference>
<dbReference type="GO" id="GO:0032259">
    <property type="term" value="P:methylation"/>
    <property type="evidence" value="ECO:0007669"/>
    <property type="project" value="UniProtKB-KW"/>
</dbReference>
<keyword evidence="2" id="KW-0808">Transferase</keyword>
<dbReference type="STRING" id="1524254.PHACT_06090"/>
<dbReference type="Pfam" id="PF13651">
    <property type="entry name" value="EcoRI_methylase"/>
    <property type="match status" value="1"/>
</dbReference>
<keyword evidence="1 3" id="KW-0489">Methyltransferase</keyword>
<dbReference type="GO" id="GO:0003676">
    <property type="term" value="F:nucleic acid binding"/>
    <property type="evidence" value="ECO:0007669"/>
    <property type="project" value="InterPro"/>
</dbReference>
<dbReference type="EMBL" id="MASR01000001">
    <property type="protein sequence ID" value="OFE12760.1"/>
    <property type="molecule type" value="Genomic_DNA"/>
</dbReference>
<reference evidence="4" key="1">
    <citation type="submission" date="2016-07" db="EMBL/GenBank/DDBJ databases">
        <authorList>
            <person name="Florea S."/>
            <person name="Webb J.S."/>
            <person name="Jaromczyk J."/>
            <person name="Schardl C.L."/>
        </authorList>
    </citation>
    <scope>NUCLEOTIDE SEQUENCE [LARGE SCALE GENOMIC DNA]</scope>
    <source>
        <strain evidence="4">KCTC 42131</strain>
    </source>
</reference>
<accession>A0A1E8CJW6</accession>
<comment type="caution">
    <text evidence="3">The sequence shown here is derived from an EMBL/GenBank/DDBJ whole genome shotgun (WGS) entry which is preliminary data.</text>
</comment>
<keyword evidence="4" id="KW-1185">Reference proteome</keyword>
<evidence type="ECO:0000313" key="3">
    <source>
        <dbReference type="EMBL" id="OFE12760.1"/>
    </source>
</evidence>
<dbReference type="InterPro" id="IPR025247">
    <property type="entry name" value="EcoRI-like_methylase"/>
</dbReference>
<dbReference type="InterPro" id="IPR002052">
    <property type="entry name" value="DNA_methylase_N6_adenine_CS"/>
</dbReference>
<protein>
    <submittedName>
        <fullName evidence="3">Modification methylase</fullName>
    </submittedName>
</protein>
<dbReference type="AlphaFoldDB" id="A0A1E8CJW6"/>
<dbReference type="GO" id="GO:0008168">
    <property type="term" value="F:methyltransferase activity"/>
    <property type="evidence" value="ECO:0007669"/>
    <property type="project" value="UniProtKB-KW"/>
</dbReference>
<evidence type="ECO:0000313" key="4">
    <source>
        <dbReference type="Proteomes" id="UP000175669"/>
    </source>
</evidence>